<dbReference type="Gene3D" id="3.30.2290.10">
    <property type="entry name" value="PmbA/TldD superfamily"/>
    <property type="match status" value="1"/>
</dbReference>
<dbReference type="InterPro" id="IPR047657">
    <property type="entry name" value="PmbA"/>
</dbReference>
<accession>A0ABW0A5Q4</accession>
<reference evidence="4" key="1">
    <citation type="journal article" date="2019" name="Int. J. Syst. Evol. Microbiol.">
        <title>The Global Catalogue of Microorganisms (GCM) 10K type strain sequencing project: providing services to taxonomists for standard genome sequencing and annotation.</title>
        <authorList>
            <consortium name="The Broad Institute Genomics Platform"/>
            <consortium name="The Broad Institute Genome Sequencing Center for Infectious Disease"/>
            <person name="Wu L."/>
            <person name="Ma J."/>
        </authorList>
    </citation>
    <scope>NUCLEOTIDE SEQUENCE [LARGE SCALE GENOMIC DNA]</scope>
    <source>
        <strain evidence="4">CGMCC 4.1641</strain>
    </source>
</reference>
<dbReference type="EMBL" id="JBHSKJ010000011">
    <property type="protein sequence ID" value="MFC5147059.1"/>
    <property type="molecule type" value="Genomic_DNA"/>
</dbReference>
<name>A0ABW0A5Q4_9ACTN</name>
<dbReference type="Proteomes" id="UP001596222">
    <property type="component" value="Unassembled WGS sequence"/>
</dbReference>
<dbReference type="RefSeq" id="WP_382044311.1">
    <property type="nucleotide sequence ID" value="NZ_JBHSKJ010000011.1"/>
</dbReference>
<dbReference type="InterPro" id="IPR045570">
    <property type="entry name" value="Metalloprtase-TldD/E_cen_dom"/>
</dbReference>
<evidence type="ECO:0000259" key="2">
    <source>
        <dbReference type="Pfam" id="PF19290"/>
    </source>
</evidence>
<dbReference type="PANTHER" id="PTHR43421:SF1">
    <property type="entry name" value="METALLOPROTEASE PMBA"/>
    <property type="match status" value="1"/>
</dbReference>
<comment type="caution">
    <text evidence="3">The sequence shown here is derived from an EMBL/GenBank/DDBJ whole genome shotgun (WGS) entry which is preliminary data.</text>
</comment>
<keyword evidence="4" id="KW-1185">Reference proteome</keyword>
<dbReference type="SUPFAM" id="SSF111283">
    <property type="entry name" value="Putative modulator of DNA gyrase, PmbA/TldD"/>
    <property type="match status" value="1"/>
</dbReference>
<evidence type="ECO:0000313" key="4">
    <source>
        <dbReference type="Proteomes" id="UP001596222"/>
    </source>
</evidence>
<sequence>MSRSEQLAAELEPLLSEARPGEDIEVFARYERHTQVAVRQSTPSQAGVAGILRVHVRSVGSSSSGAAVVSSTDPESLRWALAGARQLRRLSLGEGPVSAAPAFAPGPEAEAQDTEARDSVTECIEQARELDRAALATHSSARHVPEASVRRFDLSAAVVNSRGLRIHYAHQEAVAAVRVVAEERDSRVTARADCAARMPAELPLLETAQAAAESAVRLLHPTTLDATELPLILSPKATAGLLAMLAPRFHGDRAAASDADRATRLFAAGFDLVDQGRSPGGLIRVPCDDEGTPTQDTVLVRDGFPTGLLQNRSSAERGATAPTGNGWVSSTQPTAIISATNLVLRGPELPAQELLTRPAEAIHVVDIGRARGGVDPHAGTLSLALVGYRLRHGEPGPAVDGAVIHLPLGAFLRSVVALSPTGGFHRPGPAVAGALLLLDPVRVEGRGRTPH</sequence>
<evidence type="ECO:0000313" key="3">
    <source>
        <dbReference type="EMBL" id="MFC5147059.1"/>
    </source>
</evidence>
<protein>
    <submittedName>
        <fullName evidence="3">Metallopeptidase TldD-related protein</fullName>
    </submittedName>
</protein>
<dbReference type="PANTHER" id="PTHR43421">
    <property type="entry name" value="METALLOPROTEASE PMBA"/>
    <property type="match status" value="1"/>
</dbReference>
<gene>
    <name evidence="3" type="ORF">ACFPP6_20510</name>
</gene>
<dbReference type="Pfam" id="PF19289">
    <property type="entry name" value="PmbA_TldD_3rd"/>
    <property type="match status" value="1"/>
</dbReference>
<feature type="domain" description="Metalloprotease TldD/E central" evidence="2">
    <location>
        <begin position="118"/>
        <end position="219"/>
    </location>
</feature>
<dbReference type="InterPro" id="IPR036059">
    <property type="entry name" value="TldD/PmbA_sf"/>
</dbReference>
<feature type="domain" description="Metalloprotease TldD/E C-terminal" evidence="1">
    <location>
        <begin position="228"/>
        <end position="435"/>
    </location>
</feature>
<dbReference type="InterPro" id="IPR045569">
    <property type="entry name" value="Metalloprtase-TldD/E_C"/>
</dbReference>
<dbReference type="InterPro" id="IPR035068">
    <property type="entry name" value="TldD/PmbA_N"/>
</dbReference>
<organism evidence="3 4">
    <name type="scientific">Streptomyces aureoversilis</name>
    <dbReference type="NCBI Taxonomy" id="67277"/>
    <lineage>
        <taxon>Bacteria</taxon>
        <taxon>Bacillati</taxon>
        <taxon>Actinomycetota</taxon>
        <taxon>Actinomycetes</taxon>
        <taxon>Kitasatosporales</taxon>
        <taxon>Streptomycetaceae</taxon>
        <taxon>Streptomyces</taxon>
    </lineage>
</organism>
<proteinExistence type="predicted"/>
<evidence type="ECO:0000259" key="1">
    <source>
        <dbReference type="Pfam" id="PF19289"/>
    </source>
</evidence>
<dbReference type="Pfam" id="PF19290">
    <property type="entry name" value="PmbA_TldD_2nd"/>
    <property type="match status" value="1"/>
</dbReference>